<evidence type="ECO:0000256" key="1">
    <source>
        <dbReference type="SAM" id="Phobius"/>
    </source>
</evidence>
<organism evidence="2">
    <name type="scientific">Brachypodium distachyon</name>
    <name type="common">Purple false brome</name>
    <name type="synonym">Trachynia distachya</name>
    <dbReference type="NCBI Taxonomy" id="15368"/>
    <lineage>
        <taxon>Eukaryota</taxon>
        <taxon>Viridiplantae</taxon>
        <taxon>Streptophyta</taxon>
        <taxon>Embryophyta</taxon>
        <taxon>Tracheophyta</taxon>
        <taxon>Spermatophyta</taxon>
        <taxon>Magnoliopsida</taxon>
        <taxon>Liliopsida</taxon>
        <taxon>Poales</taxon>
        <taxon>Poaceae</taxon>
        <taxon>BOP clade</taxon>
        <taxon>Pooideae</taxon>
        <taxon>Stipodae</taxon>
        <taxon>Brachypodieae</taxon>
        <taxon>Brachypodium</taxon>
    </lineage>
</organism>
<keyword evidence="4" id="KW-1185">Reference proteome</keyword>
<sequence length="150" mass="17226">MQVKCEVKSQDWPEQLSRLDLSMHPAWRLPWIEMCINYHSVLRAEARSMDDVIHVKVQVIEDDGALLAAANGLCFIAINFFFIDVFFVVAIFFVLTVNLLGHLQCLLLLCFLCNRHLRPHCRYVLLGHRLVHHHRCRRGQGCSGTCPATS</sequence>
<accession>A0A0Q3IT90</accession>
<keyword evidence="1" id="KW-1133">Transmembrane helix</keyword>
<reference evidence="2 3" key="1">
    <citation type="journal article" date="2010" name="Nature">
        <title>Genome sequencing and analysis of the model grass Brachypodium distachyon.</title>
        <authorList>
            <consortium name="International Brachypodium Initiative"/>
        </authorList>
    </citation>
    <scope>NUCLEOTIDE SEQUENCE [LARGE SCALE GENOMIC DNA]</scope>
    <source>
        <strain evidence="2 3">Bd21</strain>
    </source>
</reference>
<dbReference type="EMBL" id="CM000883">
    <property type="protein sequence ID" value="KQJ89368.1"/>
    <property type="molecule type" value="Genomic_DNA"/>
</dbReference>
<protein>
    <submittedName>
        <fullName evidence="2 3">Uncharacterized protein</fullName>
    </submittedName>
</protein>
<evidence type="ECO:0000313" key="4">
    <source>
        <dbReference type="Proteomes" id="UP000008810"/>
    </source>
</evidence>
<feature type="transmembrane region" description="Helical" evidence="1">
    <location>
        <begin position="89"/>
        <end position="112"/>
    </location>
</feature>
<keyword evidence="1" id="KW-0812">Transmembrane</keyword>
<dbReference type="EnsemblPlants" id="KQJ89368">
    <property type="protein sequence ID" value="KQJ89368"/>
    <property type="gene ID" value="BRADI_4g25138v3"/>
</dbReference>
<keyword evidence="1" id="KW-0472">Membrane</keyword>
<dbReference type="InParanoid" id="A0A0Q3IT90"/>
<gene>
    <name evidence="2" type="ORF">BRADI_4g25138v3</name>
</gene>
<evidence type="ECO:0000313" key="2">
    <source>
        <dbReference type="EMBL" id="KQJ89368.1"/>
    </source>
</evidence>
<reference evidence="3" key="3">
    <citation type="submission" date="2018-08" db="UniProtKB">
        <authorList>
            <consortium name="EnsemblPlants"/>
        </authorList>
    </citation>
    <scope>IDENTIFICATION</scope>
    <source>
        <strain evidence="3">cv. Bd21</strain>
    </source>
</reference>
<evidence type="ECO:0000313" key="3">
    <source>
        <dbReference type="EnsemblPlants" id="KQJ89368"/>
    </source>
</evidence>
<name>A0A0Q3IT90_BRADI</name>
<dbReference type="AlphaFoldDB" id="A0A0Q3IT90"/>
<feature type="transmembrane region" description="Helical" evidence="1">
    <location>
        <begin position="64"/>
        <end position="83"/>
    </location>
</feature>
<proteinExistence type="predicted"/>
<reference evidence="2" key="2">
    <citation type="submission" date="2017-06" db="EMBL/GenBank/DDBJ databases">
        <title>WGS assembly of Brachypodium distachyon.</title>
        <authorList>
            <consortium name="The International Brachypodium Initiative"/>
            <person name="Lucas S."/>
            <person name="Harmon-Smith M."/>
            <person name="Lail K."/>
            <person name="Tice H."/>
            <person name="Grimwood J."/>
            <person name="Bruce D."/>
            <person name="Barry K."/>
            <person name="Shu S."/>
            <person name="Lindquist E."/>
            <person name="Wang M."/>
            <person name="Pitluck S."/>
            <person name="Vogel J.P."/>
            <person name="Garvin D.F."/>
            <person name="Mockler T.C."/>
            <person name="Schmutz J."/>
            <person name="Rokhsar D."/>
            <person name="Bevan M.W."/>
        </authorList>
    </citation>
    <scope>NUCLEOTIDE SEQUENCE</scope>
    <source>
        <strain evidence="2">Bd21</strain>
    </source>
</reference>
<dbReference type="Gramene" id="KQJ89368">
    <property type="protein sequence ID" value="KQJ89368"/>
    <property type="gene ID" value="BRADI_4g25138v3"/>
</dbReference>
<dbReference type="Proteomes" id="UP000008810">
    <property type="component" value="Chromosome 4"/>
</dbReference>